<dbReference type="PANTHER" id="PTHR13847">
    <property type="entry name" value="SARCOSINE DEHYDROGENASE-RELATED"/>
    <property type="match status" value="1"/>
</dbReference>
<dbReference type="GO" id="GO:0016705">
    <property type="term" value="F:oxidoreductase activity, acting on paired donors, with incorporation or reduction of molecular oxygen"/>
    <property type="evidence" value="ECO:0007669"/>
    <property type="project" value="UniProtKB-ARBA"/>
</dbReference>
<evidence type="ECO:0000256" key="3">
    <source>
        <dbReference type="ARBA" id="ARBA00023004"/>
    </source>
</evidence>
<dbReference type="Proteomes" id="UP000334019">
    <property type="component" value="Chromosome"/>
</dbReference>
<gene>
    <name evidence="7" type="ORF">GH723_03550</name>
</gene>
<reference evidence="7 8" key="1">
    <citation type="submission" date="2019-11" db="EMBL/GenBank/DDBJ databases">
        <authorList>
            <person name="He Y."/>
        </authorList>
    </citation>
    <scope>NUCLEOTIDE SEQUENCE [LARGE SCALE GENOMIC DNA]</scope>
    <source>
        <strain evidence="7 8">SCSIO 58843</strain>
    </source>
</reference>
<dbReference type="GO" id="GO:0004497">
    <property type="term" value="F:monooxygenase activity"/>
    <property type="evidence" value="ECO:0007669"/>
    <property type="project" value="UniProtKB-ARBA"/>
</dbReference>
<keyword evidence="3" id="KW-0408">Iron</keyword>
<dbReference type="GO" id="GO:0005737">
    <property type="term" value="C:cytoplasm"/>
    <property type="evidence" value="ECO:0007669"/>
    <property type="project" value="TreeGrafter"/>
</dbReference>
<feature type="domain" description="Rieske" evidence="6">
    <location>
        <begin position="419"/>
        <end position="465"/>
    </location>
</feature>
<dbReference type="InterPro" id="IPR005805">
    <property type="entry name" value="Rieske_Fe-S_prot_C"/>
</dbReference>
<dbReference type="PRINTS" id="PR00162">
    <property type="entry name" value="RIESKE"/>
</dbReference>
<organism evidence="7 8">
    <name type="scientific">Actinomarinicola tropica</name>
    <dbReference type="NCBI Taxonomy" id="2789776"/>
    <lineage>
        <taxon>Bacteria</taxon>
        <taxon>Bacillati</taxon>
        <taxon>Actinomycetota</taxon>
        <taxon>Acidimicrobiia</taxon>
        <taxon>Acidimicrobiales</taxon>
        <taxon>Iamiaceae</taxon>
        <taxon>Actinomarinicola</taxon>
    </lineage>
</organism>
<dbReference type="Gene3D" id="3.50.50.60">
    <property type="entry name" value="FAD/NAD(P)-binding domain"/>
    <property type="match status" value="1"/>
</dbReference>
<dbReference type="KEGG" id="atq:GH723_03550"/>
<keyword evidence="4" id="KW-0411">Iron-sulfur</keyword>
<proteinExistence type="predicted"/>
<dbReference type="Pfam" id="PF01266">
    <property type="entry name" value="DAO"/>
    <property type="match status" value="1"/>
</dbReference>
<evidence type="ECO:0000256" key="2">
    <source>
        <dbReference type="ARBA" id="ARBA00022723"/>
    </source>
</evidence>
<dbReference type="InterPro" id="IPR036188">
    <property type="entry name" value="FAD/NAD-bd_sf"/>
</dbReference>
<dbReference type="GO" id="GO:0046872">
    <property type="term" value="F:metal ion binding"/>
    <property type="evidence" value="ECO:0007669"/>
    <property type="project" value="UniProtKB-KW"/>
</dbReference>
<dbReference type="Pfam" id="PF00355">
    <property type="entry name" value="Rieske"/>
    <property type="match status" value="1"/>
</dbReference>
<dbReference type="GO" id="GO:0016020">
    <property type="term" value="C:membrane"/>
    <property type="evidence" value="ECO:0007669"/>
    <property type="project" value="InterPro"/>
</dbReference>
<evidence type="ECO:0000256" key="5">
    <source>
        <dbReference type="ARBA" id="ARBA00023157"/>
    </source>
</evidence>
<keyword evidence="5" id="KW-1015">Disulfide bond</keyword>
<dbReference type="InterPro" id="IPR006076">
    <property type="entry name" value="FAD-dep_OxRdtase"/>
</dbReference>
<dbReference type="RefSeq" id="WP_153758354.1">
    <property type="nucleotide sequence ID" value="NZ_CP045851.1"/>
</dbReference>
<accession>A0A5Q2RBP0</accession>
<dbReference type="GO" id="GO:0051537">
    <property type="term" value="F:2 iron, 2 sulfur cluster binding"/>
    <property type="evidence" value="ECO:0007669"/>
    <property type="project" value="UniProtKB-KW"/>
</dbReference>
<keyword evidence="8" id="KW-1185">Reference proteome</keyword>
<dbReference type="Gene3D" id="2.102.10.10">
    <property type="entry name" value="Rieske [2Fe-2S] iron-sulphur domain"/>
    <property type="match status" value="1"/>
</dbReference>
<name>A0A5Q2RBP0_9ACTN</name>
<dbReference type="InterPro" id="IPR036922">
    <property type="entry name" value="Rieske_2Fe-2S_sf"/>
</dbReference>
<protein>
    <submittedName>
        <fullName evidence="7">FAD-dependent oxidoreductase</fullName>
    </submittedName>
</protein>
<evidence type="ECO:0000313" key="8">
    <source>
        <dbReference type="Proteomes" id="UP000334019"/>
    </source>
</evidence>
<keyword evidence="1" id="KW-0001">2Fe-2S</keyword>
<dbReference type="Gene3D" id="3.30.9.10">
    <property type="entry name" value="D-Amino Acid Oxidase, subunit A, domain 2"/>
    <property type="match status" value="1"/>
</dbReference>
<dbReference type="PROSITE" id="PS51296">
    <property type="entry name" value="RIESKE"/>
    <property type="match status" value="1"/>
</dbReference>
<dbReference type="SUPFAM" id="SSF50022">
    <property type="entry name" value="ISP domain"/>
    <property type="match status" value="1"/>
</dbReference>
<dbReference type="AlphaFoldDB" id="A0A5Q2RBP0"/>
<dbReference type="InterPro" id="IPR017941">
    <property type="entry name" value="Rieske_2Fe-2S"/>
</dbReference>
<dbReference type="PANTHER" id="PTHR13847:SF274">
    <property type="entry name" value="RIESKE 2FE-2S IRON-SULFUR PROTEIN YHFW-RELATED"/>
    <property type="match status" value="1"/>
</dbReference>
<evidence type="ECO:0000313" key="7">
    <source>
        <dbReference type="EMBL" id="QGG94248.1"/>
    </source>
</evidence>
<evidence type="ECO:0000259" key="6">
    <source>
        <dbReference type="PROSITE" id="PS51296"/>
    </source>
</evidence>
<keyword evidence="2" id="KW-0479">Metal-binding</keyword>
<evidence type="ECO:0000256" key="1">
    <source>
        <dbReference type="ARBA" id="ARBA00022714"/>
    </source>
</evidence>
<sequence>MSEHRSAWLATAEHPHFPPLDGDLDVDVAVVGGGITGLTAALLLRRDGHRVALVEADRIGAGTTGGTTGKVTVQHGMVYASLIERHGVERAQAYAAANRAAVEEVAALVAELGIDCDLRRAPAYAYVRDEQMRGDLEAEHDAATRAGCTYTATTDIDLPFEVVLALRADEQILLHPSRYTAGLARALADEGVHVVEGTRATGVDERDDHAVVHTTSGRVRAAQVVVATLIPFLDRGGFFARMRPTRAYGISLRLGSDAPQGMHIDVGPGGMSTRPWNDGGRPGLVVVGSSHPTGAADVGPDRWDDLERWARAHVDVEAVVHRWSAQDHTTVDGIPYVGRVPMSTRTFVATGFRKWGLSNGTAAARLLADLLGGREGPWHAAFDATRIGGAATLGDTVKGNLEVAGHFVGDRLSRGRTGPTCTHLGCALRWNGAEGSWDCPCHGSRFAADGQVLDGPAVRALRLDPDASPGQHQP</sequence>
<evidence type="ECO:0000256" key="4">
    <source>
        <dbReference type="ARBA" id="ARBA00023014"/>
    </source>
</evidence>
<dbReference type="EMBL" id="CP045851">
    <property type="protein sequence ID" value="QGG94248.1"/>
    <property type="molecule type" value="Genomic_DNA"/>
</dbReference>
<dbReference type="SUPFAM" id="SSF51905">
    <property type="entry name" value="FAD/NAD(P)-binding domain"/>
    <property type="match status" value="1"/>
</dbReference>